<name>A0ACB9PC34_BAUVA</name>
<keyword evidence="2" id="KW-1185">Reference proteome</keyword>
<accession>A0ACB9PC34</accession>
<dbReference type="EMBL" id="CM039430">
    <property type="protein sequence ID" value="KAI4346033.1"/>
    <property type="molecule type" value="Genomic_DNA"/>
</dbReference>
<comment type="caution">
    <text evidence="1">The sequence shown here is derived from an EMBL/GenBank/DDBJ whole genome shotgun (WGS) entry which is preliminary data.</text>
</comment>
<gene>
    <name evidence="1" type="ORF">L6164_013116</name>
</gene>
<evidence type="ECO:0000313" key="1">
    <source>
        <dbReference type="EMBL" id="KAI4346033.1"/>
    </source>
</evidence>
<proteinExistence type="predicted"/>
<evidence type="ECO:0000313" key="2">
    <source>
        <dbReference type="Proteomes" id="UP000828941"/>
    </source>
</evidence>
<organism evidence="1 2">
    <name type="scientific">Bauhinia variegata</name>
    <name type="common">Purple orchid tree</name>
    <name type="synonym">Phanera variegata</name>
    <dbReference type="NCBI Taxonomy" id="167791"/>
    <lineage>
        <taxon>Eukaryota</taxon>
        <taxon>Viridiplantae</taxon>
        <taxon>Streptophyta</taxon>
        <taxon>Embryophyta</taxon>
        <taxon>Tracheophyta</taxon>
        <taxon>Spermatophyta</taxon>
        <taxon>Magnoliopsida</taxon>
        <taxon>eudicotyledons</taxon>
        <taxon>Gunneridae</taxon>
        <taxon>Pentapetalae</taxon>
        <taxon>rosids</taxon>
        <taxon>fabids</taxon>
        <taxon>Fabales</taxon>
        <taxon>Fabaceae</taxon>
        <taxon>Cercidoideae</taxon>
        <taxon>Cercideae</taxon>
        <taxon>Bauhiniinae</taxon>
        <taxon>Bauhinia</taxon>
    </lineage>
</organism>
<protein>
    <submittedName>
        <fullName evidence="1">Uncharacterized protein</fullName>
    </submittedName>
</protein>
<reference evidence="1 2" key="1">
    <citation type="journal article" date="2022" name="DNA Res.">
        <title>Chromosomal-level genome assembly of the orchid tree Bauhinia variegata (Leguminosae; Cercidoideae) supports the allotetraploid origin hypothesis of Bauhinia.</title>
        <authorList>
            <person name="Zhong Y."/>
            <person name="Chen Y."/>
            <person name="Zheng D."/>
            <person name="Pang J."/>
            <person name="Liu Y."/>
            <person name="Luo S."/>
            <person name="Meng S."/>
            <person name="Qian L."/>
            <person name="Wei D."/>
            <person name="Dai S."/>
            <person name="Zhou R."/>
        </authorList>
    </citation>
    <scope>NUCLEOTIDE SEQUENCE [LARGE SCALE GENOMIC DNA]</scope>
    <source>
        <strain evidence="1">BV-YZ2020</strain>
    </source>
</reference>
<sequence>MTTPTTHILHHTSAFISTVLSKSELRRHLLSTLQRELSISSHVNLKHLNLVIDTLENAIAVSSPTTRSSSLNLAEKLLLPLPENPISHFLLSIIHTLRNQPINAALSLLQIFHSNPSLARTEIAPVLYENLFSVHLFPVFQWFNEQRTMVLSSTLPDHADATCDSSVSFQSVVLPCSKLLSRISEDQTLKLRVLEREYEEVIDENCRAVAKHFKEVLENKNGNPSLSSPLLMVKSSGNGDKVGSSQEEIVETTMPVLENGRYNPIWAERENSIEFLSSSSSNSSMYPQRVFPMSIKHRKSWKKLTITADLNSSTELDPTLEENLPCSSSESEAENKEKNKKMDILEPRRSQTQREKMQKNFAETKGSLDYLMEDYDNQSHGNGKQAPPKDFVCPITSYLFDDPVTLETGQTYERKAIEEWFNRGNSTCPITRQQLQSTQLPKTNYVLKRLIASWKENNPDYSISSPIVNPYAETEPESKPEMPSTSPDSVITHATVDGMINELRHAIENLYLSEILEESEMAVLRIQQFWKEENLGIDIHSMLSKPPIINGFMEILFNSVDPQVLKASVFLLTEMGSRDNAVVQTLTRVDSDVECVMALFQKGLTEAIVLIYLLKPFPVSLAEMAMLESLLAVFTKKEEDLVKMCMSPMTAAVLLLADIIAGSEERTGSSVANTVMSDKEVMGSLVRSLRAEIAEERIAAVEILLRCMKEDAACRNTIAENADVSAILGSFNNATDGQRFKIVQFFSELVKLNRRIFIEQILYVIKEEGSFSTMHTLLIYLQTASEEQSPVVAGLLLQLDLLVEPIKMSIYREEAMDALISCLRNTDSPASQIAAAEKIVSLQGRFNSTGQPLTREILLKRSGLGRSSKSFIEMDQISDFSEESEINPEEELAAEKWERKVASVLVGHDFGLIFEALADCLRSRNAELSSPCFISATWLVYMLSILPDTGIHSAARVCLLKRFISILKTAKDTDDKVLSMLAINSFIQFPDGLRDLTTYARDVLKCLRELKKSSQLASEMLKVLVDDQESQADMWMHKELTQINCNENGEVFSIICLKDKIISGHADGTMKVWKVKNSMFQLVQETQEHTKAVTSLVVSESGERLYSGSLDRTTKVWSIGNASIHCAKVHDMKDQVHSLVVSDSTSCFIPQGTGVKVQSMNGELKLLNSKKYVKCLALAHGKLYCGCHDNSIQELDLATDAVNNIQIGSKKLLGKANPIHAMKIHGEYLYAASSSLDGVTVKVWNTSDYSVVGSLRTALEVRAMAVSSQLIYLGSKGGALEIWDRKKLNRLDNLQTCTSGNGRVLCMALDGNEEILVIGTSDGQIQAWGI</sequence>
<dbReference type="Proteomes" id="UP000828941">
    <property type="component" value="Chromosome 5"/>
</dbReference>